<name>A0ABZ0TL77_9SPHI</name>
<accession>A0ABZ0TL77</accession>
<proteinExistence type="predicted"/>
<dbReference type="Pfam" id="PF13385">
    <property type="entry name" value="Laminin_G_3"/>
    <property type="match status" value="1"/>
</dbReference>
<evidence type="ECO:0000313" key="1">
    <source>
        <dbReference type="EMBL" id="WPU93556.1"/>
    </source>
</evidence>
<reference evidence="1 2" key="1">
    <citation type="submission" date="2023-11" db="EMBL/GenBank/DDBJ databases">
        <title>Analysis of the Genomes of Mucilaginibacter gossypii cycad 4 and M. sabulilitoris SNA2: microbes with the potential for plant growth promotion.</title>
        <authorList>
            <person name="Hirsch A.M."/>
            <person name="Humm E."/>
            <person name="Rubbi M."/>
            <person name="Del Vecchio G."/>
            <person name="Ha S.M."/>
            <person name="Pellegrini M."/>
            <person name="Gunsalus R.P."/>
        </authorList>
    </citation>
    <scope>NUCLEOTIDE SEQUENCE [LARGE SCALE GENOMIC DNA]</scope>
    <source>
        <strain evidence="1 2">SNA2</strain>
    </source>
</reference>
<dbReference type="Gene3D" id="2.60.120.200">
    <property type="match status" value="1"/>
</dbReference>
<protein>
    <submittedName>
        <fullName evidence="1">LamG domain-containing protein</fullName>
    </submittedName>
</protein>
<dbReference type="SUPFAM" id="SSF49899">
    <property type="entry name" value="Concanavalin A-like lectins/glucanases"/>
    <property type="match status" value="1"/>
</dbReference>
<dbReference type="Proteomes" id="UP001324380">
    <property type="component" value="Chromosome"/>
</dbReference>
<dbReference type="EMBL" id="CP139558">
    <property type="protein sequence ID" value="WPU93556.1"/>
    <property type="molecule type" value="Genomic_DNA"/>
</dbReference>
<sequence>MKDSLNIGLLAFYPFNSNTKDLSGHNYNGTAHNLISAEDRFRNPNAAYDFNGINSYITVKDNIPLRLSKTDFTLNYWINLTSYSNSYGSVVIGKRSFGYANGWITGVGGMGNIASVIGKAGTVTYNVSGGGDPFAYGQIVVRLEGWHMITVTYSYALSRINTYIDGVFDSTTYNIPTPNELTDSDMYIGADSQGNDNPSSDDYLVKGKIDDIRIYNRIIGTKELHRLFIATQ</sequence>
<gene>
    <name evidence="1" type="ORF">SNE25_30010</name>
</gene>
<keyword evidence="2" id="KW-1185">Reference proteome</keyword>
<evidence type="ECO:0000313" key="2">
    <source>
        <dbReference type="Proteomes" id="UP001324380"/>
    </source>
</evidence>
<dbReference type="RefSeq" id="WP_321562691.1">
    <property type="nucleotide sequence ID" value="NZ_CP139558.1"/>
</dbReference>
<dbReference type="InterPro" id="IPR013320">
    <property type="entry name" value="ConA-like_dom_sf"/>
</dbReference>
<organism evidence="1 2">
    <name type="scientific">Mucilaginibacter sabulilitoris</name>
    <dbReference type="NCBI Taxonomy" id="1173583"/>
    <lineage>
        <taxon>Bacteria</taxon>
        <taxon>Pseudomonadati</taxon>
        <taxon>Bacteroidota</taxon>
        <taxon>Sphingobacteriia</taxon>
        <taxon>Sphingobacteriales</taxon>
        <taxon>Sphingobacteriaceae</taxon>
        <taxon>Mucilaginibacter</taxon>
    </lineage>
</organism>